<evidence type="ECO:0000256" key="6">
    <source>
        <dbReference type="ARBA" id="ARBA00022840"/>
    </source>
</evidence>
<keyword evidence="10" id="KW-1185">Reference proteome</keyword>
<reference evidence="9 10" key="1">
    <citation type="journal article" date="2010" name="Appl. Environ. Microbiol.">
        <title>The genome sequence of the crenarchaeon Acidilobus saccharovorans supports a new order, Acidilobales, and suggests an important ecological role in terrestrial acidic hot springs.</title>
        <authorList>
            <person name="Mardanov A.V."/>
            <person name="Svetlitchnyi V.A."/>
            <person name="Beletsky A.V."/>
            <person name="Prokofeva M.I."/>
            <person name="Bonch-Osmolovskaya E.A."/>
            <person name="Ravin N.V."/>
            <person name="Skryabin K.G."/>
        </authorList>
    </citation>
    <scope>NUCLEOTIDE SEQUENCE [LARGE SCALE GENOMIC DNA]</scope>
    <source>
        <strain evidence="10">DSM 16705 / JCM 18335 / VKM B-2471 / 345-15</strain>
    </source>
</reference>
<dbReference type="UniPathway" id="UPA00537">
    <property type="reaction ID" value="UER00594"/>
</dbReference>
<dbReference type="SUPFAM" id="SSF82649">
    <property type="entry name" value="SufE/NifU"/>
    <property type="match status" value="1"/>
</dbReference>
<dbReference type="PANTHER" id="PTHR43679:SF2">
    <property type="entry name" value="OCTANOYL-[GCVH]:PROTEIN N-OCTANOYLTRANSFERASE"/>
    <property type="match status" value="1"/>
</dbReference>
<dbReference type="EMBL" id="CP001742">
    <property type="protein sequence ID" value="ADL18954.1"/>
    <property type="molecule type" value="Genomic_DNA"/>
</dbReference>
<evidence type="ECO:0000256" key="1">
    <source>
        <dbReference type="ARBA" id="ARBA00005085"/>
    </source>
</evidence>
<sequence>MGTCEVKARKGLIRVSSEVVGGVIARVSITGDFMVIPEDKVFELEESLVNTRFDRGEVSGVVRRVLQGSSLVGCSEEDFVDAIMCSGEGDAA</sequence>
<evidence type="ECO:0000313" key="9">
    <source>
        <dbReference type="EMBL" id="ADL18954.1"/>
    </source>
</evidence>
<dbReference type="InterPro" id="IPR019491">
    <property type="entry name" value="Lipoate_protein_ligase_C"/>
</dbReference>
<dbReference type="eggNOG" id="arCOG03837">
    <property type="taxonomic scope" value="Archaea"/>
</dbReference>
<dbReference type="PANTHER" id="PTHR43679">
    <property type="entry name" value="OCTANOYLTRANSFERASE LIPM-RELATED"/>
    <property type="match status" value="1"/>
</dbReference>
<evidence type="ECO:0000256" key="2">
    <source>
        <dbReference type="ARBA" id="ARBA00005124"/>
    </source>
</evidence>
<dbReference type="EC" id="6.3.1.20" evidence="3"/>
<proteinExistence type="predicted"/>
<dbReference type="Pfam" id="PF10437">
    <property type="entry name" value="Lip_prot_lig_C"/>
    <property type="match status" value="1"/>
</dbReference>
<comment type="pathway">
    <text evidence="2">Protein modification; protein lipoylation via exogenous pathway; protein N(6)-(lipoyl)lysine from lipoate: step 1/2.</text>
</comment>
<organism evidence="9 10">
    <name type="scientific">Acidilobus saccharovorans (strain DSM 16705 / JCM 18335 / VKM B-2471 / 345-15)</name>
    <dbReference type="NCBI Taxonomy" id="666510"/>
    <lineage>
        <taxon>Archaea</taxon>
        <taxon>Thermoproteota</taxon>
        <taxon>Thermoprotei</taxon>
        <taxon>Acidilobales</taxon>
        <taxon>Acidilobaceae</taxon>
        <taxon>Acidilobus</taxon>
    </lineage>
</organism>
<dbReference type="KEGG" id="asc:ASAC_0547"/>
<evidence type="ECO:0000256" key="7">
    <source>
        <dbReference type="ARBA" id="ARBA00048037"/>
    </source>
</evidence>
<evidence type="ECO:0000313" key="10">
    <source>
        <dbReference type="Proteomes" id="UP000000346"/>
    </source>
</evidence>
<dbReference type="GO" id="GO:0005524">
    <property type="term" value="F:ATP binding"/>
    <property type="evidence" value="ECO:0007669"/>
    <property type="project" value="UniProtKB-KW"/>
</dbReference>
<evidence type="ECO:0000256" key="4">
    <source>
        <dbReference type="ARBA" id="ARBA00022598"/>
    </source>
</evidence>
<evidence type="ECO:0000256" key="5">
    <source>
        <dbReference type="ARBA" id="ARBA00022741"/>
    </source>
</evidence>
<keyword evidence="6" id="KW-0067">ATP-binding</keyword>
<dbReference type="Proteomes" id="UP000000346">
    <property type="component" value="Chromosome"/>
</dbReference>
<accession>D9Q0W6</accession>
<keyword evidence="4" id="KW-0436">Ligase</keyword>
<comment type="catalytic activity">
    <reaction evidence="7">
        <text>L-lysyl-[lipoyl-carrier protein] + (R)-lipoate + ATP = N(6)-[(R)-lipoyl]-L-lysyl-[lipoyl-carrier protein] + AMP + diphosphate + H(+)</text>
        <dbReference type="Rhea" id="RHEA:49288"/>
        <dbReference type="Rhea" id="RHEA-COMP:10500"/>
        <dbReference type="Rhea" id="RHEA-COMP:10502"/>
        <dbReference type="ChEBI" id="CHEBI:15378"/>
        <dbReference type="ChEBI" id="CHEBI:29969"/>
        <dbReference type="ChEBI" id="CHEBI:30616"/>
        <dbReference type="ChEBI" id="CHEBI:33019"/>
        <dbReference type="ChEBI" id="CHEBI:83088"/>
        <dbReference type="ChEBI" id="CHEBI:83099"/>
        <dbReference type="ChEBI" id="CHEBI:456215"/>
        <dbReference type="EC" id="6.3.1.20"/>
    </reaction>
</comment>
<comment type="pathway">
    <text evidence="1">Protein modification; protein lipoylation via exogenous pathway; protein N(6)-(lipoyl)lysine from lipoate: step 2/2.</text>
</comment>
<dbReference type="OrthoDB" id="146287at2157"/>
<dbReference type="GO" id="GO:0009249">
    <property type="term" value="P:protein lipoylation"/>
    <property type="evidence" value="ECO:0007669"/>
    <property type="project" value="UniProtKB-ARBA"/>
</dbReference>
<feature type="domain" description="Lipoate protein ligase C-terminal" evidence="8">
    <location>
        <begin position="7"/>
        <end position="83"/>
    </location>
</feature>
<dbReference type="AlphaFoldDB" id="D9Q0W6"/>
<name>D9Q0W6_ACIS3</name>
<protein>
    <recommendedName>
        <fullName evidence="3">lipoate--protein ligase</fullName>
        <ecNumber evidence="3">6.3.1.20</ecNumber>
    </recommendedName>
</protein>
<dbReference type="HOGENOM" id="CLU_181210_0_0_2"/>
<dbReference type="GeneID" id="9498779"/>
<evidence type="ECO:0000256" key="3">
    <source>
        <dbReference type="ARBA" id="ARBA00012367"/>
    </source>
</evidence>
<dbReference type="GO" id="GO:0016979">
    <property type="term" value="F:lipoate-protein ligase activity"/>
    <property type="evidence" value="ECO:0007669"/>
    <property type="project" value="UniProtKB-EC"/>
</dbReference>
<dbReference type="InterPro" id="IPR050664">
    <property type="entry name" value="Octanoyltrans_LipM/LipL"/>
</dbReference>
<keyword evidence="5" id="KW-0547">Nucleotide-binding</keyword>
<gene>
    <name evidence="9" type="ordered locus">ASAC_0547</name>
</gene>
<dbReference type="STRING" id="666510.ASAC_0547"/>
<evidence type="ECO:0000259" key="8">
    <source>
        <dbReference type="Pfam" id="PF10437"/>
    </source>
</evidence>
<dbReference type="Gene3D" id="3.30.390.50">
    <property type="entry name" value="CO dehydrogenase flavoprotein, C-terminal domain"/>
    <property type="match status" value="1"/>
</dbReference>
<dbReference type="RefSeq" id="WP_013266466.1">
    <property type="nucleotide sequence ID" value="NC_014374.1"/>
</dbReference>
<dbReference type="InParanoid" id="D9Q0W6"/>